<proteinExistence type="predicted"/>
<dbReference type="InterPro" id="IPR051357">
    <property type="entry name" value="H3K9_HMTase_SUVAR3-9"/>
</dbReference>
<gene>
    <name evidence="5" type="ORF">LSALG_LOCUS30104</name>
</gene>
<evidence type="ECO:0000313" key="6">
    <source>
        <dbReference type="Proteomes" id="UP001177003"/>
    </source>
</evidence>
<dbReference type="InterPro" id="IPR015947">
    <property type="entry name" value="PUA-like_sf"/>
</dbReference>
<reference evidence="5" key="1">
    <citation type="submission" date="2023-04" db="EMBL/GenBank/DDBJ databases">
        <authorList>
            <person name="Vijverberg K."/>
            <person name="Xiong W."/>
            <person name="Schranz E."/>
        </authorList>
    </citation>
    <scope>NUCLEOTIDE SEQUENCE</scope>
</reference>
<dbReference type="GO" id="GO:0042054">
    <property type="term" value="F:histone methyltransferase activity"/>
    <property type="evidence" value="ECO:0007669"/>
    <property type="project" value="TreeGrafter"/>
</dbReference>
<dbReference type="GO" id="GO:0005634">
    <property type="term" value="C:nucleus"/>
    <property type="evidence" value="ECO:0007669"/>
    <property type="project" value="UniProtKB-SubCell"/>
</dbReference>
<dbReference type="Proteomes" id="UP001177003">
    <property type="component" value="Chromosome 6"/>
</dbReference>
<dbReference type="PROSITE" id="PS51015">
    <property type="entry name" value="YDG"/>
    <property type="match status" value="1"/>
</dbReference>
<dbReference type="PANTHER" id="PTHR45660:SF94">
    <property type="entry name" value="HISTONE-LYSINE N-METHYLTRANSFERASE, H3 LYSINE-9 SPECIFIC SUVH4"/>
    <property type="match status" value="1"/>
</dbReference>
<protein>
    <recommendedName>
        <fullName evidence="4">YDG domain-containing protein</fullName>
    </recommendedName>
</protein>
<dbReference type="GO" id="GO:0003690">
    <property type="term" value="F:double-stranded DNA binding"/>
    <property type="evidence" value="ECO:0007669"/>
    <property type="project" value="TreeGrafter"/>
</dbReference>
<organism evidence="5 6">
    <name type="scientific">Lactuca saligna</name>
    <name type="common">Willowleaf lettuce</name>
    <dbReference type="NCBI Taxonomy" id="75948"/>
    <lineage>
        <taxon>Eukaryota</taxon>
        <taxon>Viridiplantae</taxon>
        <taxon>Streptophyta</taxon>
        <taxon>Embryophyta</taxon>
        <taxon>Tracheophyta</taxon>
        <taxon>Spermatophyta</taxon>
        <taxon>Magnoliopsida</taxon>
        <taxon>eudicotyledons</taxon>
        <taxon>Gunneridae</taxon>
        <taxon>Pentapetalae</taxon>
        <taxon>asterids</taxon>
        <taxon>campanulids</taxon>
        <taxon>Asterales</taxon>
        <taxon>Asteraceae</taxon>
        <taxon>Cichorioideae</taxon>
        <taxon>Cichorieae</taxon>
        <taxon>Lactucinae</taxon>
        <taxon>Lactuca</taxon>
    </lineage>
</organism>
<dbReference type="InterPro" id="IPR036987">
    <property type="entry name" value="SRA-YDG_sf"/>
</dbReference>
<dbReference type="GO" id="GO:0005694">
    <property type="term" value="C:chromosome"/>
    <property type="evidence" value="ECO:0007669"/>
    <property type="project" value="UniProtKB-SubCell"/>
</dbReference>
<evidence type="ECO:0000313" key="5">
    <source>
        <dbReference type="EMBL" id="CAI9290935.1"/>
    </source>
</evidence>
<accession>A0AA36EER2</accession>
<dbReference type="PANTHER" id="PTHR45660">
    <property type="entry name" value="HISTONE-LYSINE N-METHYLTRANSFERASE SETMAR"/>
    <property type="match status" value="1"/>
</dbReference>
<name>A0AA36EER2_LACSI</name>
<evidence type="ECO:0000256" key="3">
    <source>
        <dbReference type="PROSITE-ProRule" id="PRU00358"/>
    </source>
</evidence>
<dbReference type="Pfam" id="PF02182">
    <property type="entry name" value="SAD_SRA"/>
    <property type="match status" value="1"/>
</dbReference>
<dbReference type="InterPro" id="IPR003105">
    <property type="entry name" value="SRA_YDG"/>
</dbReference>
<evidence type="ECO:0000259" key="4">
    <source>
        <dbReference type="PROSITE" id="PS51015"/>
    </source>
</evidence>
<keyword evidence="6" id="KW-1185">Reference proteome</keyword>
<evidence type="ECO:0000256" key="1">
    <source>
        <dbReference type="ARBA" id="ARBA00004286"/>
    </source>
</evidence>
<dbReference type="AlphaFoldDB" id="A0AA36EER2"/>
<keyword evidence="2 3" id="KW-0539">Nucleus</keyword>
<feature type="domain" description="YDG" evidence="4">
    <location>
        <begin position="1"/>
        <end position="34"/>
    </location>
</feature>
<evidence type="ECO:0000256" key="2">
    <source>
        <dbReference type="ARBA" id="ARBA00023242"/>
    </source>
</evidence>
<sequence>MNQNYTYDGLYKVVKYWAEKGVSGFYVYKFLLKRMEGQPSLVTDIANLLFLMLGCASRCTCIKEGKYRNCHGLRHNSCKVDERCDMGLDEKLLDNLTSQPSLKSRGPNTGYKSSTITDNGLSVFLVVSDFHFLECFLFRDGTIFQKYPMDWILSLHVAAEGTTLVKQAEDTASNKKAEKRLQVDPATWPIMIFRFY</sequence>
<dbReference type="Gene3D" id="2.30.280.10">
    <property type="entry name" value="SRA-YDG"/>
    <property type="match status" value="1"/>
</dbReference>
<dbReference type="SUPFAM" id="SSF88697">
    <property type="entry name" value="PUA domain-like"/>
    <property type="match status" value="1"/>
</dbReference>
<comment type="subcellular location">
    <subcellularLocation>
        <location evidence="1">Chromosome</location>
    </subcellularLocation>
    <subcellularLocation>
        <location evidence="3">Nucleus</location>
    </subcellularLocation>
</comment>
<dbReference type="EMBL" id="OX465082">
    <property type="protein sequence ID" value="CAI9290935.1"/>
    <property type="molecule type" value="Genomic_DNA"/>
</dbReference>